<dbReference type="OrthoDB" id="5489750at2"/>
<dbReference type="EMBL" id="SPDV01000025">
    <property type="protein sequence ID" value="TFI57779.1"/>
    <property type="molecule type" value="Genomic_DNA"/>
</dbReference>
<feature type="signal peptide" evidence="1">
    <location>
        <begin position="1"/>
        <end position="19"/>
    </location>
</feature>
<dbReference type="RefSeq" id="WP_135087533.1">
    <property type="nucleotide sequence ID" value="NZ_SPDV01000025.1"/>
</dbReference>
<keyword evidence="1" id="KW-0732">Signal</keyword>
<proteinExistence type="predicted"/>
<name>A0A4Y8ZSL3_9SPHN</name>
<organism evidence="2 3">
    <name type="scientific">Sphingomonas parva</name>
    <dbReference type="NCBI Taxonomy" id="2555898"/>
    <lineage>
        <taxon>Bacteria</taxon>
        <taxon>Pseudomonadati</taxon>
        <taxon>Pseudomonadota</taxon>
        <taxon>Alphaproteobacteria</taxon>
        <taxon>Sphingomonadales</taxon>
        <taxon>Sphingomonadaceae</taxon>
        <taxon>Sphingomonas</taxon>
    </lineage>
</organism>
<comment type="caution">
    <text evidence="2">The sequence shown here is derived from an EMBL/GenBank/DDBJ whole genome shotgun (WGS) entry which is preliminary data.</text>
</comment>
<feature type="chain" id="PRO_5021409149" description="Lipoprotein" evidence="1">
    <location>
        <begin position="20"/>
        <end position="135"/>
    </location>
</feature>
<keyword evidence="3" id="KW-1185">Reference proteome</keyword>
<evidence type="ECO:0000313" key="2">
    <source>
        <dbReference type="EMBL" id="TFI57779.1"/>
    </source>
</evidence>
<protein>
    <recommendedName>
        <fullName evidence="4">Lipoprotein</fullName>
    </recommendedName>
</protein>
<reference evidence="2 3" key="1">
    <citation type="submission" date="2019-03" db="EMBL/GenBank/DDBJ databases">
        <title>Genome sequence of Sphingomonas sp. 17J27-24.</title>
        <authorList>
            <person name="Kim M."/>
            <person name="Maeng S."/>
            <person name="Sathiyaraj S."/>
        </authorList>
    </citation>
    <scope>NUCLEOTIDE SEQUENCE [LARGE SCALE GENOMIC DNA]</scope>
    <source>
        <strain evidence="2 3">17J27-24</strain>
    </source>
</reference>
<gene>
    <name evidence="2" type="ORF">E2493_13195</name>
</gene>
<sequence length="135" mass="14225">MRSALALLVPLLLAGCATREPPFAPVAQVDYTAVGHDPFWMVTIGDASIVLTLGAEEPGGRKSDLRTHSVPRVLPRTDGTVTRWESGEGTAVIAIEARHGPCTGARGLVYREHVTISLSGRQLTGCGGRLVGRGI</sequence>
<dbReference type="PROSITE" id="PS51257">
    <property type="entry name" value="PROKAR_LIPOPROTEIN"/>
    <property type="match status" value="1"/>
</dbReference>
<dbReference type="AlphaFoldDB" id="A0A4Y8ZSL3"/>
<evidence type="ECO:0000313" key="3">
    <source>
        <dbReference type="Proteomes" id="UP000298213"/>
    </source>
</evidence>
<accession>A0A4Y8ZSL3</accession>
<evidence type="ECO:0000256" key="1">
    <source>
        <dbReference type="SAM" id="SignalP"/>
    </source>
</evidence>
<dbReference type="Proteomes" id="UP000298213">
    <property type="component" value="Unassembled WGS sequence"/>
</dbReference>
<evidence type="ECO:0008006" key="4">
    <source>
        <dbReference type="Google" id="ProtNLM"/>
    </source>
</evidence>